<protein>
    <submittedName>
        <fullName evidence="1">Uncharacterized protein</fullName>
    </submittedName>
</protein>
<dbReference type="OrthoDB" id="2748942at2759"/>
<dbReference type="Proteomes" id="UP000054217">
    <property type="component" value="Unassembled WGS sequence"/>
</dbReference>
<reference evidence="1 2" key="1">
    <citation type="submission" date="2014-04" db="EMBL/GenBank/DDBJ databases">
        <authorList>
            <consortium name="DOE Joint Genome Institute"/>
            <person name="Kuo A."/>
            <person name="Kohler A."/>
            <person name="Costa M.D."/>
            <person name="Nagy L.G."/>
            <person name="Floudas D."/>
            <person name="Copeland A."/>
            <person name="Barry K.W."/>
            <person name="Cichocki N."/>
            <person name="Veneault-Fourrey C."/>
            <person name="LaButti K."/>
            <person name="Lindquist E.A."/>
            <person name="Lipzen A."/>
            <person name="Lundell T."/>
            <person name="Morin E."/>
            <person name="Murat C."/>
            <person name="Sun H."/>
            <person name="Tunlid A."/>
            <person name="Henrissat B."/>
            <person name="Grigoriev I.V."/>
            <person name="Hibbett D.S."/>
            <person name="Martin F."/>
            <person name="Nordberg H.P."/>
            <person name="Cantor M.N."/>
            <person name="Hua S.X."/>
        </authorList>
    </citation>
    <scope>NUCLEOTIDE SEQUENCE [LARGE SCALE GENOMIC DNA]</scope>
    <source>
        <strain evidence="1 2">Marx 270</strain>
    </source>
</reference>
<gene>
    <name evidence="1" type="ORF">M404DRAFT_571198</name>
</gene>
<accession>A0A0C3JW63</accession>
<dbReference type="HOGENOM" id="CLU_167729_0_0_1"/>
<dbReference type="InParanoid" id="A0A0C3JW63"/>
<dbReference type="AlphaFoldDB" id="A0A0C3JW63"/>
<organism evidence="1 2">
    <name type="scientific">Pisolithus tinctorius Marx 270</name>
    <dbReference type="NCBI Taxonomy" id="870435"/>
    <lineage>
        <taxon>Eukaryota</taxon>
        <taxon>Fungi</taxon>
        <taxon>Dikarya</taxon>
        <taxon>Basidiomycota</taxon>
        <taxon>Agaricomycotina</taxon>
        <taxon>Agaricomycetes</taxon>
        <taxon>Agaricomycetidae</taxon>
        <taxon>Boletales</taxon>
        <taxon>Sclerodermatineae</taxon>
        <taxon>Pisolithaceae</taxon>
        <taxon>Pisolithus</taxon>
    </lineage>
</organism>
<sequence length="79" mass="9316">MCHWRRVQNTYKVCGHAYDLPDEMIQCDNRYCKFSSTHPSTCVPPGCMNSCWQYRQFPQQYNPRIDAICPRCIQAGRIP</sequence>
<dbReference type="EMBL" id="KN831946">
    <property type="protein sequence ID" value="KIO13338.1"/>
    <property type="molecule type" value="Genomic_DNA"/>
</dbReference>
<evidence type="ECO:0000313" key="2">
    <source>
        <dbReference type="Proteomes" id="UP000054217"/>
    </source>
</evidence>
<evidence type="ECO:0000313" key="1">
    <source>
        <dbReference type="EMBL" id="KIO13338.1"/>
    </source>
</evidence>
<reference evidence="2" key="2">
    <citation type="submission" date="2015-01" db="EMBL/GenBank/DDBJ databases">
        <title>Evolutionary Origins and Diversification of the Mycorrhizal Mutualists.</title>
        <authorList>
            <consortium name="DOE Joint Genome Institute"/>
            <consortium name="Mycorrhizal Genomics Consortium"/>
            <person name="Kohler A."/>
            <person name="Kuo A."/>
            <person name="Nagy L.G."/>
            <person name="Floudas D."/>
            <person name="Copeland A."/>
            <person name="Barry K.W."/>
            <person name="Cichocki N."/>
            <person name="Veneault-Fourrey C."/>
            <person name="LaButti K."/>
            <person name="Lindquist E.A."/>
            <person name="Lipzen A."/>
            <person name="Lundell T."/>
            <person name="Morin E."/>
            <person name="Murat C."/>
            <person name="Riley R."/>
            <person name="Ohm R."/>
            <person name="Sun H."/>
            <person name="Tunlid A."/>
            <person name="Henrissat B."/>
            <person name="Grigoriev I.V."/>
            <person name="Hibbett D.S."/>
            <person name="Martin F."/>
        </authorList>
    </citation>
    <scope>NUCLEOTIDE SEQUENCE [LARGE SCALE GENOMIC DNA]</scope>
    <source>
        <strain evidence="2">Marx 270</strain>
    </source>
</reference>
<proteinExistence type="predicted"/>
<keyword evidence="2" id="KW-1185">Reference proteome</keyword>
<name>A0A0C3JW63_PISTI</name>